<name>A0AAD7JML9_9AGAR</name>
<evidence type="ECO:0000313" key="2">
    <source>
        <dbReference type="Proteomes" id="UP001215280"/>
    </source>
</evidence>
<dbReference type="AlphaFoldDB" id="A0AAD7JML9"/>
<accession>A0AAD7JML9</accession>
<evidence type="ECO:0000313" key="1">
    <source>
        <dbReference type="EMBL" id="KAJ7766491.1"/>
    </source>
</evidence>
<proteinExistence type="predicted"/>
<dbReference type="EMBL" id="JARJLG010000032">
    <property type="protein sequence ID" value="KAJ7766491.1"/>
    <property type="molecule type" value="Genomic_DNA"/>
</dbReference>
<protein>
    <recommendedName>
        <fullName evidence="3">HNH nuclease domain-containing protein</fullName>
    </recommendedName>
</protein>
<dbReference type="Proteomes" id="UP001215280">
    <property type="component" value="Unassembled WGS sequence"/>
</dbReference>
<feature type="non-terminal residue" evidence="1">
    <location>
        <position position="1"/>
    </location>
</feature>
<gene>
    <name evidence="1" type="ORF">DFH07DRAFT_737067</name>
</gene>
<comment type="caution">
    <text evidence="1">The sequence shown here is derived from an EMBL/GenBank/DDBJ whole genome shotgun (WGS) entry which is preliminary data.</text>
</comment>
<reference evidence="1" key="1">
    <citation type="submission" date="2023-03" db="EMBL/GenBank/DDBJ databases">
        <title>Massive genome expansion in bonnet fungi (Mycena s.s.) driven by repeated elements and novel gene families across ecological guilds.</title>
        <authorList>
            <consortium name="Lawrence Berkeley National Laboratory"/>
            <person name="Harder C.B."/>
            <person name="Miyauchi S."/>
            <person name="Viragh M."/>
            <person name="Kuo A."/>
            <person name="Thoen E."/>
            <person name="Andreopoulos B."/>
            <person name="Lu D."/>
            <person name="Skrede I."/>
            <person name="Drula E."/>
            <person name="Henrissat B."/>
            <person name="Morin E."/>
            <person name="Kohler A."/>
            <person name="Barry K."/>
            <person name="LaButti K."/>
            <person name="Morin E."/>
            <person name="Salamov A."/>
            <person name="Lipzen A."/>
            <person name="Mereny Z."/>
            <person name="Hegedus B."/>
            <person name="Baldrian P."/>
            <person name="Stursova M."/>
            <person name="Weitz H."/>
            <person name="Taylor A."/>
            <person name="Grigoriev I.V."/>
            <person name="Nagy L.G."/>
            <person name="Martin F."/>
            <person name="Kauserud H."/>
        </authorList>
    </citation>
    <scope>NUCLEOTIDE SEQUENCE</scope>
    <source>
        <strain evidence="1">CBHHK188m</strain>
    </source>
</reference>
<keyword evidence="2" id="KW-1185">Reference proteome</keyword>
<sequence>QALLRDDLKCLLTGMYDEGELLKAPAKAKAIKEADPNAEAVATNCAHILSCMSLTLSITASSMISSRAGSPALQMIQRYGGLSEEVMDSLNGNGIHQLGNVLTISIAAHDSFDSLRLWLEKIDVCAPLKVKIPRLEMPKSQYLSPVTFKSAVRDGTLPNPKFISVHAAVCRVAHMSGAADYIKFVQDKNAEEVHPVHMLPSDFSAALDRRFQLIPAF</sequence>
<organism evidence="1 2">
    <name type="scientific">Mycena maculata</name>
    <dbReference type="NCBI Taxonomy" id="230809"/>
    <lineage>
        <taxon>Eukaryota</taxon>
        <taxon>Fungi</taxon>
        <taxon>Dikarya</taxon>
        <taxon>Basidiomycota</taxon>
        <taxon>Agaricomycotina</taxon>
        <taxon>Agaricomycetes</taxon>
        <taxon>Agaricomycetidae</taxon>
        <taxon>Agaricales</taxon>
        <taxon>Marasmiineae</taxon>
        <taxon>Mycenaceae</taxon>
        <taxon>Mycena</taxon>
    </lineage>
</organism>
<evidence type="ECO:0008006" key="3">
    <source>
        <dbReference type="Google" id="ProtNLM"/>
    </source>
</evidence>